<proteinExistence type="predicted"/>
<dbReference type="PANTHER" id="PTHR10039:SF14">
    <property type="entry name" value="NACHT DOMAIN-CONTAINING PROTEIN"/>
    <property type="match status" value="1"/>
</dbReference>
<feature type="domain" description="Nephrocystin 3-like N-terminal" evidence="2">
    <location>
        <begin position="2"/>
        <end position="40"/>
    </location>
</feature>
<sequence>MVIVIDALDECDNKDSTRQILDVLLSNVSNLPVKFLVSSRPESEIRDQMMSPAKQIDSRIVLHELDKGQVQLDIATYLETALVPMNPRPSKMEIAELVRRAGVLFIYAATAVQYIGYDNFHQNAPARLQTVLSASSSGKTNKNKEINELYTTILRAALDDPGLDKTEQEDMKTVLHMVICAQEPLTTRAISGLLRMGDNYRVDVALRPLWSVLHIVGTSDVVTTLHASFPDYMFDLTRSKEYYCDPTIHNSAIALLCFDLIKHTQLQFNICGLESSYVMDEDVLNLEQRINDAWVA</sequence>
<dbReference type="InterPro" id="IPR056884">
    <property type="entry name" value="NPHP3-like_N"/>
</dbReference>
<dbReference type="AlphaFoldDB" id="A0A5N5Q7M0"/>
<evidence type="ECO:0000256" key="1">
    <source>
        <dbReference type="ARBA" id="ARBA00022737"/>
    </source>
</evidence>
<dbReference type="OrthoDB" id="5967843at2759"/>
<dbReference type="Pfam" id="PF24883">
    <property type="entry name" value="NPHP3_N"/>
    <property type="match status" value="1"/>
</dbReference>
<comment type="caution">
    <text evidence="3">The sequence shown here is derived from an EMBL/GenBank/DDBJ whole genome shotgun (WGS) entry which is preliminary data.</text>
</comment>
<evidence type="ECO:0000313" key="4">
    <source>
        <dbReference type="Proteomes" id="UP000383932"/>
    </source>
</evidence>
<accession>A0A5N5Q7M0</accession>
<gene>
    <name evidence="3" type="ORF">CTheo_9131</name>
</gene>
<evidence type="ECO:0000259" key="2">
    <source>
        <dbReference type="Pfam" id="PF24883"/>
    </source>
</evidence>
<reference evidence="3 4" key="1">
    <citation type="journal article" date="2019" name="Fungal Biol. Biotechnol.">
        <title>Draft genome sequence of fastidious pathogen Ceratobasidium theobromae, which causes vascular-streak dieback in Theobroma cacao.</title>
        <authorList>
            <person name="Ali S.S."/>
            <person name="Asman A."/>
            <person name="Shao J."/>
            <person name="Firmansyah A.P."/>
            <person name="Susilo A.W."/>
            <person name="Rosmana A."/>
            <person name="McMahon P."/>
            <person name="Junaid M."/>
            <person name="Guest D."/>
            <person name="Kheng T.Y."/>
            <person name="Meinhardt L.W."/>
            <person name="Bailey B.A."/>
        </authorList>
    </citation>
    <scope>NUCLEOTIDE SEQUENCE [LARGE SCALE GENOMIC DNA]</scope>
    <source>
        <strain evidence="3 4">CT2</strain>
    </source>
</reference>
<evidence type="ECO:0000313" key="3">
    <source>
        <dbReference type="EMBL" id="KAB5587431.1"/>
    </source>
</evidence>
<protein>
    <submittedName>
        <fullName evidence="3">Vegetative incompatibility protein HET-E-1</fullName>
    </submittedName>
</protein>
<dbReference type="PANTHER" id="PTHR10039">
    <property type="entry name" value="AMELOGENIN"/>
    <property type="match status" value="1"/>
</dbReference>
<organism evidence="3 4">
    <name type="scientific">Ceratobasidium theobromae</name>
    <dbReference type="NCBI Taxonomy" id="1582974"/>
    <lineage>
        <taxon>Eukaryota</taxon>
        <taxon>Fungi</taxon>
        <taxon>Dikarya</taxon>
        <taxon>Basidiomycota</taxon>
        <taxon>Agaricomycotina</taxon>
        <taxon>Agaricomycetes</taxon>
        <taxon>Cantharellales</taxon>
        <taxon>Ceratobasidiaceae</taxon>
        <taxon>Ceratobasidium</taxon>
    </lineage>
</organism>
<keyword evidence="4" id="KW-1185">Reference proteome</keyword>
<dbReference type="Proteomes" id="UP000383932">
    <property type="component" value="Unassembled WGS sequence"/>
</dbReference>
<name>A0A5N5Q7M0_9AGAM</name>
<keyword evidence="1" id="KW-0677">Repeat</keyword>
<dbReference type="EMBL" id="SSOP01001105">
    <property type="protein sequence ID" value="KAB5587431.1"/>
    <property type="molecule type" value="Genomic_DNA"/>
</dbReference>